<organism evidence="2 3">
    <name type="scientific">Coccidioides immitis RMSCC 2394</name>
    <dbReference type="NCBI Taxonomy" id="404692"/>
    <lineage>
        <taxon>Eukaryota</taxon>
        <taxon>Fungi</taxon>
        <taxon>Dikarya</taxon>
        <taxon>Ascomycota</taxon>
        <taxon>Pezizomycotina</taxon>
        <taxon>Eurotiomycetes</taxon>
        <taxon>Eurotiomycetidae</taxon>
        <taxon>Onygenales</taxon>
        <taxon>Onygenaceae</taxon>
        <taxon>Coccidioides</taxon>
    </lineage>
</organism>
<protein>
    <submittedName>
        <fullName evidence="2">Uncharacterized protein</fullName>
    </submittedName>
</protein>
<reference evidence="3" key="1">
    <citation type="journal article" date="2010" name="Genome Res.">
        <title>Population genomic sequencing of Coccidioides fungi reveals recent hybridization and transposon control.</title>
        <authorList>
            <person name="Neafsey D.E."/>
            <person name="Barker B.M."/>
            <person name="Sharpton T.J."/>
            <person name="Stajich J.E."/>
            <person name="Park D.J."/>
            <person name="Whiston E."/>
            <person name="Hung C.-Y."/>
            <person name="McMahan C."/>
            <person name="White J."/>
            <person name="Sykes S."/>
            <person name="Heiman D."/>
            <person name="Young S."/>
            <person name="Zeng Q."/>
            <person name="Abouelleil A."/>
            <person name="Aftuck L."/>
            <person name="Bessette D."/>
            <person name="Brown A."/>
            <person name="FitzGerald M."/>
            <person name="Lui A."/>
            <person name="Macdonald J.P."/>
            <person name="Priest M."/>
            <person name="Orbach M.J."/>
            <person name="Galgiani J.N."/>
            <person name="Kirkland T.N."/>
            <person name="Cole G.T."/>
            <person name="Birren B.W."/>
            <person name="Henn M.R."/>
            <person name="Taylor J.W."/>
            <person name="Rounsley S.D."/>
        </authorList>
    </citation>
    <scope>NUCLEOTIDE SEQUENCE [LARGE SCALE GENOMIC DNA]</scope>
    <source>
        <strain evidence="3">RMSCC 2394</strain>
    </source>
</reference>
<dbReference type="Proteomes" id="UP000054565">
    <property type="component" value="Unassembled WGS sequence"/>
</dbReference>
<gene>
    <name evidence="2" type="ORF">CIRG_06922</name>
</gene>
<dbReference type="EMBL" id="DS028097">
    <property type="protein sequence ID" value="KMP07241.1"/>
    <property type="molecule type" value="Genomic_DNA"/>
</dbReference>
<feature type="compositionally biased region" description="Basic and acidic residues" evidence="1">
    <location>
        <begin position="120"/>
        <end position="133"/>
    </location>
</feature>
<accession>A0A0J6YEZ8</accession>
<dbReference type="AlphaFoldDB" id="A0A0J6YEZ8"/>
<sequence length="133" mass="14307">MDGVASAHRGGGATPTQCFETVWMYLRQGKTMMVFAPELFSPAPRTLSHMDEQGSGVLINTPASEHAVVQTTSEPRPPIRAGFKRTDLPPSTKGFLRRFKGVRGQKLRTGACEPGAAKGKPGDGESVRPPRSM</sequence>
<evidence type="ECO:0000313" key="2">
    <source>
        <dbReference type="EMBL" id="KMP07241.1"/>
    </source>
</evidence>
<proteinExistence type="predicted"/>
<feature type="region of interest" description="Disordered" evidence="1">
    <location>
        <begin position="69"/>
        <end position="133"/>
    </location>
</feature>
<name>A0A0J6YEZ8_COCIT</name>
<evidence type="ECO:0000313" key="3">
    <source>
        <dbReference type="Proteomes" id="UP000054565"/>
    </source>
</evidence>
<feature type="compositionally biased region" description="Basic residues" evidence="1">
    <location>
        <begin position="95"/>
        <end position="106"/>
    </location>
</feature>
<evidence type="ECO:0000256" key="1">
    <source>
        <dbReference type="SAM" id="MobiDB-lite"/>
    </source>
</evidence>